<name>A0A562R3H5_9BURK</name>
<proteinExistence type="inferred from homology"/>
<dbReference type="NCBIfam" id="NF001095">
    <property type="entry name" value="PRK00124.1"/>
    <property type="match status" value="1"/>
</dbReference>
<dbReference type="Proteomes" id="UP000318431">
    <property type="component" value="Unassembled WGS sequence"/>
</dbReference>
<dbReference type="InterPro" id="IPR003791">
    <property type="entry name" value="UPF0178"/>
</dbReference>
<evidence type="ECO:0000256" key="1">
    <source>
        <dbReference type="ARBA" id="ARBA00008522"/>
    </source>
</evidence>
<dbReference type="CDD" id="cd18720">
    <property type="entry name" value="PIN_YqxD-like"/>
    <property type="match status" value="1"/>
</dbReference>
<dbReference type="PANTHER" id="PTHR35146">
    <property type="entry name" value="UPF0178 PROTEIN YAII"/>
    <property type="match status" value="1"/>
</dbReference>
<protein>
    <recommendedName>
        <fullName evidence="2">UPF0178 protein IP91_03604</fullName>
    </recommendedName>
</protein>
<evidence type="ECO:0000256" key="2">
    <source>
        <dbReference type="HAMAP-Rule" id="MF_00489"/>
    </source>
</evidence>
<reference evidence="3 4" key="1">
    <citation type="journal article" date="2015" name="Stand. Genomic Sci.">
        <title>Genomic Encyclopedia of Bacterial and Archaeal Type Strains, Phase III: the genomes of soil and plant-associated and newly described type strains.</title>
        <authorList>
            <person name="Whitman W.B."/>
            <person name="Woyke T."/>
            <person name="Klenk H.P."/>
            <person name="Zhou Y."/>
            <person name="Lilburn T.G."/>
            <person name="Beck B.J."/>
            <person name="De Vos P."/>
            <person name="Vandamme P."/>
            <person name="Eisen J.A."/>
            <person name="Garrity G."/>
            <person name="Hugenholtz P."/>
            <person name="Kyrpides N.C."/>
        </authorList>
    </citation>
    <scope>NUCLEOTIDE SEQUENCE [LARGE SCALE GENOMIC DNA]</scope>
    <source>
        <strain evidence="3 4">CGMCC 1.10822</strain>
    </source>
</reference>
<dbReference type="PANTHER" id="PTHR35146:SF1">
    <property type="entry name" value="UPF0178 PROTEIN YAII"/>
    <property type="match status" value="1"/>
</dbReference>
<dbReference type="Pfam" id="PF02639">
    <property type="entry name" value="DUF188"/>
    <property type="match status" value="1"/>
</dbReference>
<evidence type="ECO:0000313" key="4">
    <source>
        <dbReference type="Proteomes" id="UP000318431"/>
    </source>
</evidence>
<accession>A0A562R3H5</accession>
<dbReference type="EMBL" id="VLLB01000006">
    <property type="protein sequence ID" value="TWI63632.1"/>
    <property type="molecule type" value="Genomic_DNA"/>
</dbReference>
<dbReference type="AlphaFoldDB" id="A0A562R3H5"/>
<comment type="similarity">
    <text evidence="1 2">Belongs to the UPF0178 family.</text>
</comment>
<comment type="caution">
    <text evidence="3">The sequence shown here is derived from an EMBL/GenBank/DDBJ whole genome shotgun (WGS) entry which is preliminary data.</text>
</comment>
<evidence type="ECO:0000313" key="3">
    <source>
        <dbReference type="EMBL" id="TWI63632.1"/>
    </source>
</evidence>
<sequence length="153" mass="16692">MAQMRIWVDADACPGVVKEILYRVADRVHVEVTLVANQLLRVPPSKYVRAVQVPSGFDVADREIVRLAEPGDLVITADIPLAADILKKGAQALNPRGDFYTPDNIAQQLTMRAFMDELRGSGVDTGGPAPYGQADRQQFANALDRHLRKAGLG</sequence>
<keyword evidence="4" id="KW-1185">Reference proteome</keyword>
<gene>
    <name evidence="3" type="ORF">IP91_03604</name>
</gene>
<dbReference type="HAMAP" id="MF_00489">
    <property type="entry name" value="UPF0178"/>
    <property type="match status" value="1"/>
</dbReference>
<organism evidence="3 4">
    <name type="scientific">Pseudoduganella lurida</name>
    <dbReference type="NCBI Taxonomy" id="1036180"/>
    <lineage>
        <taxon>Bacteria</taxon>
        <taxon>Pseudomonadati</taxon>
        <taxon>Pseudomonadota</taxon>
        <taxon>Betaproteobacteria</taxon>
        <taxon>Burkholderiales</taxon>
        <taxon>Oxalobacteraceae</taxon>
        <taxon>Telluria group</taxon>
        <taxon>Pseudoduganella</taxon>
    </lineage>
</organism>